<evidence type="ECO:0000313" key="3">
    <source>
        <dbReference type="Proteomes" id="UP000319825"/>
    </source>
</evidence>
<feature type="compositionally biased region" description="Polar residues" evidence="1">
    <location>
        <begin position="623"/>
        <end position="632"/>
    </location>
</feature>
<keyword evidence="3" id="KW-1185">Reference proteome</keyword>
<reference evidence="2 3" key="1">
    <citation type="submission" date="2019-07" db="EMBL/GenBank/DDBJ databases">
        <title>R&amp;d 2014.</title>
        <authorList>
            <person name="Klenk H.-P."/>
        </authorList>
    </citation>
    <scope>NUCLEOTIDE SEQUENCE [LARGE SCALE GENOMIC DNA]</scope>
    <source>
        <strain evidence="2 3">DSM 43868</strain>
    </source>
</reference>
<comment type="caution">
    <text evidence="2">The sequence shown here is derived from an EMBL/GenBank/DDBJ whole genome shotgun (WGS) entry which is preliminary data.</text>
</comment>
<feature type="compositionally biased region" description="Basic and acidic residues" evidence="1">
    <location>
        <begin position="956"/>
        <end position="974"/>
    </location>
</feature>
<evidence type="ECO:0000313" key="2">
    <source>
        <dbReference type="EMBL" id="TWH70649.1"/>
    </source>
</evidence>
<name>A0A562II14_MICOL</name>
<proteinExistence type="predicted"/>
<dbReference type="EMBL" id="VLKE01000001">
    <property type="protein sequence ID" value="TWH70649.1"/>
    <property type="molecule type" value="Genomic_DNA"/>
</dbReference>
<organism evidence="2 3">
    <name type="scientific">Micromonospora olivasterospora</name>
    <dbReference type="NCBI Taxonomy" id="1880"/>
    <lineage>
        <taxon>Bacteria</taxon>
        <taxon>Bacillati</taxon>
        <taxon>Actinomycetota</taxon>
        <taxon>Actinomycetes</taxon>
        <taxon>Micromonosporales</taxon>
        <taxon>Micromonosporaceae</taxon>
        <taxon>Micromonospora</taxon>
    </lineage>
</organism>
<feature type="region of interest" description="Disordered" evidence="1">
    <location>
        <begin position="946"/>
        <end position="1018"/>
    </location>
</feature>
<dbReference type="RefSeq" id="WP_145776881.1">
    <property type="nucleotide sequence ID" value="NZ_BAAATQ010000311.1"/>
</dbReference>
<feature type="compositionally biased region" description="Basic and acidic residues" evidence="1">
    <location>
        <begin position="1002"/>
        <end position="1018"/>
    </location>
</feature>
<dbReference type="OrthoDB" id="3305372at2"/>
<feature type="compositionally biased region" description="Gly residues" evidence="1">
    <location>
        <begin position="805"/>
        <end position="814"/>
    </location>
</feature>
<gene>
    <name evidence="2" type="ORF">JD77_05674</name>
</gene>
<dbReference type="Proteomes" id="UP000319825">
    <property type="component" value="Unassembled WGS sequence"/>
</dbReference>
<feature type="region of interest" description="Disordered" evidence="1">
    <location>
        <begin position="605"/>
        <end position="644"/>
    </location>
</feature>
<sequence>MTNTATFEDALASILGLVLGGGDDGDGGSINNDYRPKTIQGPGYWLITQISSHKELGGYMPDYDKDAVTFYRWRQDGAIKHVTRLTVWVGVTNNKNAQGQTRNTTDPTKVINGGDNQVVALGNAWERMAYDLPKVAGPGKAFDPNSIGSVREILGNLTTHAMGISGSLTDQIKSVNVKNPDFKGSAEMAWIRRVQNANKYLVDVNPQFKIWDTALSQVEQAMKDFIVAVEDTFDRWTQIHPGGVWQHPYRVIARMFNESTLQYGDLHDGQSNAWDLGQQYANTKERTTAESQKMGKPKDMTVLWTPPEWVEYHPFDAFSVEQWNGLDRHLRQMWAKNAIETFKPALVAADKLKSVFVDARNPISITDPKPPAPFPMPNDVGGMPNGGFANDPFGNMGNPFANWGDPFANMGNPFANMGNPFANMGNPFANMGNPFANVGGMGNPFPNGGGFGAAVGGGAGNPFTNSGGLGSFAAGGAGNPFPNELKSGMTVQAPFANDGLGNPSGGGGGVNLDPRSLITKSVKPDAGGGAGNPFVNGDGFGTSFGGGGGGGGGGGAGNPFVNGDGLGTSFAGLGGGGGGGGGGGAGNPFVNGDGFGTSFGGGAGGGGGGGASNPFTGGPGSLFPSNGAQANNKLPGPQSLGDLTPAQLKQLDSAGLLNNVPLTPEQAAFLKKKGMAAPNGATRLGQLNPDQLDALQKGGLLDRTPITDGQRAHLGLPEPHSLGDLTPAQLKQLDSAGLLNKVPLTPEQAAFLREHGLAAPNGAKTLGQLNPDQLGALQKGGLLDRIPINDAQRSNLGLPEPSRQSGGGGGGVGSVPGLKDPGNLPWPDTGPTPPVDKNQFPTTVDGKNVSPKPGMSGNLTPPPLGDVTKPGSAAFPKMPGVQVGTGGLSSVPGIPGSPGALNHDKLGVPLGGPGPTPGAGMATGAGAGVPAPQPGSGGMPFMPPMMPGMPGGGQPGKDRDRQRSTWLKEDEKVWGTDPDCAPAVIGRRGRGARVEDDEFDTPDERPGVQDERRRYRGR</sequence>
<accession>A0A562II14</accession>
<protein>
    <submittedName>
        <fullName evidence="2">Uncharacterized protein</fullName>
    </submittedName>
</protein>
<evidence type="ECO:0000256" key="1">
    <source>
        <dbReference type="SAM" id="MobiDB-lite"/>
    </source>
</evidence>
<dbReference type="AlphaFoldDB" id="A0A562II14"/>
<feature type="region of interest" description="Disordered" evidence="1">
    <location>
        <begin position="792"/>
        <end position="923"/>
    </location>
</feature>